<dbReference type="SUPFAM" id="SSF53850">
    <property type="entry name" value="Periplasmic binding protein-like II"/>
    <property type="match status" value="1"/>
</dbReference>
<dbReference type="Pfam" id="PF09084">
    <property type="entry name" value="NMT1"/>
    <property type="match status" value="1"/>
</dbReference>
<feature type="domain" description="SsuA/THI5-like" evidence="2">
    <location>
        <begin position="60"/>
        <end position="254"/>
    </location>
</feature>
<accession>A0A916RYH8</accession>
<comment type="caution">
    <text evidence="3">The sequence shown here is derived from an EMBL/GenBank/DDBJ whole genome shotgun (WGS) entry which is preliminary data.</text>
</comment>
<sequence>MSLLKRFHTTAAALFLAAASLGAAHAEPIGDGGKIRMMASPYGSQSFIPFVIQKFELDKKYGFELERITFADSKASSAALQTGSAEIAIQDWNGLALMRNAGIDVIGIAPFITYVTTIVVPADSEIEGIPDLKGKKFGIFSHTSTDWIFVEAAASKKYGIKLSKEAELQEGAPTLLRGALEQGQIDATLMFSSISPEMVAGGKFKEIFTIRDVTEELGLPLAPYLIISSTERYAKEKPENLKAFVAAYKEVFDILMTDDSVWQEQGANMKLSPGALVVYRDQMRRDLLKSFEPDTAETLRKTFAILKETAGSQPLGMEELPETMLTLEFQ</sequence>
<evidence type="ECO:0000313" key="4">
    <source>
        <dbReference type="Proteomes" id="UP000636264"/>
    </source>
</evidence>
<keyword evidence="4" id="KW-1185">Reference proteome</keyword>
<proteinExistence type="predicted"/>
<gene>
    <name evidence="3" type="ORF">GCM10011385_31950</name>
</gene>
<protein>
    <recommendedName>
        <fullName evidence="2">SsuA/THI5-like domain-containing protein</fullName>
    </recommendedName>
</protein>
<organism evidence="3 4">
    <name type="scientific">Nitratireductor aestuarii</name>
    <dbReference type="NCBI Taxonomy" id="1735103"/>
    <lineage>
        <taxon>Bacteria</taxon>
        <taxon>Pseudomonadati</taxon>
        <taxon>Pseudomonadota</taxon>
        <taxon>Alphaproteobacteria</taxon>
        <taxon>Hyphomicrobiales</taxon>
        <taxon>Phyllobacteriaceae</taxon>
        <taxon>Nitratireductor</taxon>
    </lineage>
</organism>
<evidence type="ECO:0000256" key="1">
    <source>
        <dbReference type="SAM" id="SignalP"/>
    </source>
</evidence>
<reference evidence="3" key="2">
    <citation type="submission" date="2020-09" db="EMBL/GenBank/DDBJ databases">
        <authorList>
            <person name="Sun Q."/>
            <person name="Zhou Y."/>
        </authorList>
    </citation>
    <scope>NUCLEOTIDE SEQUENCE</scope>
    <source>
        <strain evidence="3">CGMCC 1.15320</strain>
    </source>
</reference>
<dbReference type="EMBL" id="BMIF01000010">
    <property type="protein sequence ID" value="GGA75518.1"/>
    <property type="molecule type" value="Genomic_DNA"/>
</dbReference>
<name>A0A916RYH8_9HYPH</name>
<dbReference type="Proteomes" id="UP000636264">
    <property type="component" value="Unassembled WGS sequence"/>
</dbReference>
<feature type="chain" id="PRO_5036834522" description="SsuA/THI5-like domain-containing protein" evidence="1">
    <location>
        <begin position="27"/>
        <end position="330"/>
    </location>
</feature>
<dbReference type="AlphaFoldDB" id="A0A916RYH8"/>
<dbReference type="PANTHER" id="PTHR30024">
    <property type="entry name" value="ALIPHATIC SULFONATES-BINDING PROTEIN-RELATED"/>
    <property type="match status" value="1"/>
</dbReference>
<feature type="signal peptide" evidence="1">
    <location>
        <begin position="1"/>
        <end position="26"/>
    </location>
</feature>
<reference evidence="3" key="1">
    <citation type="journal article" date="2014" name="Int. J. Syst. Evol. Microbiol.">
        <title>Complete genome sequence of Corynebacterium casei LMG S-19264T (=DSM 44701T), isolated from a smear-ripened cheese.</title>
        <authorList>
            <consortium name="US DOE Joint Genome Institute (JGI-PGF)"/>
            <person name="Walter F."/>
            <person name="Albersmeier A."/>
            <person name="Kalinowski J."/>
            <person name="Ruckert C."/>
        </authorList>
    </citation>
    <scope>NUCLEOTIDE SEQUENCE</scope>
    <source>
        <strain evidence="3">CGMCC 1.15320</strain>
    </source>
</reference>
<dbReference type="RefSeq" id="WP_188722098.1">
    <property type="nucleotide sequence ID" value="NZ_BMIF01000010.1"/>
</dbReference>
<dbReference type="Gene3D" id="3.40.190.10">
    <property type="entry name" value="Periplasmic binding protein-like II"/>
    <property type="match status" value="2"/>
</dbReference>
<keyword evidence="1" id="KW-0732">Signal</keyword>
<evidence type="ECO:0000259" key="2">
    <source>
        <dbReference type="Pfam" id="PF09084"/>
    </source>
</evidence>
<evidence type="ECO:0000313" key="3">
    <source>
        <dbReference type="EMBL" id="GGA75518.1"/>
    </source>
</evidence>
<dbReference type="InterPro" id="IPR015168">
    <property type="entry name" value="SsuA/THI5"/>
</dbReference>